<sequence length="308" mass="32816">MTATLESPVTSVLERRYRKLLLAYPRPYRQAHGDELLDVLMESTDADRTIPPPREVAGLVAGGIRTRVIHLAGGSVWRDGLHLGVTAVAVANLAALVPYAAAIPLWTALSALSVLAVLRGWVWVAIPLTVAVGVKAVAVAGGWQVAELTQVPVYPGLLTGRALFSDSAPVTVTVAYGLVVVGLLAPAPRGGVTRARSWWWWAAIPFLAWDGPAWMIEEHNLPISLSRMGLELALMAAAAVAGYLTRDLRWALGCAFYLAVTVVGVTLLTLPENGVILSSQHLAYGALLALLTAATALLPLRQRRHALD</sequence>
<evidence type="ECO:0000313" key="3">
    <source>
        <dbReference type="Proteomes" id="UP000568380"/>
    </source>
</evidence>
<name>A0A7W8A8V7_9ACTN</name>
<gene>
    <name evidence="2" type="ORF">HNR40_006314</name>
</gene>
<feature type="transmembrane region" description="Helical" evidence="1">
    <location>
        <begin position="121"/>
        <end position="143"/>
    </location>
</feature>
<reference evidence="2 3" key="1">
    <citation type="submission" date="2020-08" db="EMBL/GenBank/DDBJ databases">
        <title>Genomic Encyclopedia of Type Strains, Phase IV (KMG-IV): sequencing the most valuable type-strain genomes for metagenomic binning, comparative biology and taxonomic classification.</title>
        <authorList>
            <person name="Goeker M."/>
        </authorList>
    </citation>
    <scope>NUCLEOTIDE SEQUENCE [LARGE SCALE GENOMIC DNA]</scope>
    <source>
        <strain evidence="2 3">DSM 45385</strain>
    </source>
</reference>
<organism evidence="2 3">
    <name type="scientific">Nonomuraea endophytica</name>
    <dbReference type="NCBI Taxonomy" id="714136"/>
    <lineage>
        <taxon>Bacteria</taxon>
        <taxon>Bacillati</taxon>
        <taxon>Actinomycetota</taxon>
        <taxon>Actinomycetes</taxon>
        <taxon>Streptosporangiales</taxon>
        <taxon>Streptosporangiaceae</taxon>
        <taxon>Nonomuraea</taxon>
    </lineage>
</organism>
<keyword evidence="1" id="KW-0812">Transmembrane</keyword>
<keyword evidence="1" id="KW-0472">Membrane</keyword>
<feature type="transmembrane region" description="Helical" evidence="1">
    <location>
        <begin position="198"/>
        <end position="216"/>
    </location>
</feature>
<dbReference type="Proteomes" id="UP000568380">
    <property type="component" value="Unassembled WGS sequence"/>
</dbReference>
<feature type="transmembrane region" description="Helical" evidence="1">
    <location>
        <begin position="83"/>
        <end position="109"/>
    </location>
</feature>
<keyword evidence="1" id="KW-1133">Transmembrane helix</keyword>
<dbReference type="AlphaFoldDB" id="A0A7W8A8V7"/>
<evidence type="ECO:0000313" key="2">
    <source>
        <dbReference type="EMBL" id="MBB5080825.1"/>
    </source>
</evidence>
<feature type="transmembrane region" description="Helical" evidence="1">
    <location>
        <begin position="282"/>
        <end position="300"/>
    </location>
</feature>
<keyword evidence="3" id="KW-1185">Reference proteome</keyword>
<dbReference type="EMBL" id="JACHIN010000009">
    <property type="protein sequence ID" value="MBB5080825.1"/>
    <property type="molecule type" value="Genomic_DNA"/>
</dbReference>
<feature type="transmembrane region" description="Helical" evidence="1">
    <location>
        <begin position="228"/>
        <end position="245"/>
    </location>
</feature>
<accession>A0A7W8A8V7</accession>
<dbReference type="RefSeq" id="WP_184967627.1">
    <property type="nucleotide sequence ID" value="NZ_JACHIN010000009.1"/>
</dbReference>
<evidence type="ECO:0000256" key="1">
    <source>
        <dbReference type="SAM" id="Phobius"/>
    </source>
</evidence>
<proteinExistence type="predicted"/>
<feature type="transmembrane region" description="Helical" evidence="1">
    <location>
        <begin position="250"/>
        <end position="270"/>
    </location>
</feature>
<comment type="caution">
    <text evidence="2">The sequence shown here is derived from an EMBL/GenBank/DDBJ whole genome shotgun (WGS) entry which is preliminary data.</text>
</comment>
<feature type="transmembrane region" description="Helical" evidence="1">
    <location>
        <begin position="163"/>
        <end position="186"/>
    </location>
</feature>
<protein>
    <submittedName>
        <fullName evidence="2">Uncharacterized protein</fullName>
    </submittedName>
</protein>